<name>A0A1E4TPD3_PACTA</name>
<dbReference type="GO" id="GO:0071444">
    <property type="term" value="P:cellular response to pheromone"/>
    <property type="evidence" value="ECO:0007669"/>
    <property type="project" value="EnsemblFungi"/>
</dbReference>
<dbReference type="PANTHER" id="PTHR10845">
    <property type="entry name" value="REGULATOR OF G PROTEIN SIGNALING"/>
    <property type="match status" value="1"/>
</dbReference>
<dbReference type="OrthoDB" id="196547at2759"/>
<evidence type="ECO:0000313" key="6">
    <source>
        <dbReference type="Proteomes" id="UP000094236"/>
    </source>
</evidence>
<dbReference type="PROSITE" id="PS50132">
    <property type="entry name" value="RGS"/>
    <property type="match status" value="1"/>
</dbReference>
<dbReference type="SUPFAM" id="SSF48097">
    <property type="entry name" value="Regulator of G-protein signaling, RGS"/>
    <property type="match status" value="1"/>
</dbReference>
<dbReference type="Pfam" id="PF00610">
    <property type="entry name" value="DEP"/>
    <property type="match status" value="1"/>
</dbReference>
<dbReference type="GO" id="GO:0005886">
    <property type="term" value="C:plasma membrane"/>
    <property type="evidence" value="ECO:0007669"/>
    <property type="project" value="EnsemblFungi"/>
</dbReference>
<dbReference type="InterPro" id="IPR058855">
    <property type="entry name" value="RGS1/SST2-like_Fungal-DR"/>
</dbReference>
<dbReference type="Gene3D" id="1.10.167.10">
    <property type="entry name" value="Regulator of G-protein Signalling 4, domain 2"/>
    <property type="match status" value="1"/>
</dbReference>
<evidence type="ECO:0000313" key="5">
    <source>
        <dbReference type="EMBL" id="ODV93538.1"/>
    </source>
</evidence>
<feature type="region of interest" description="Disordered" evidence="2">
    <location>
        <begin position="538"/>
        <end position="557"/>
    </location>
</feature>
<reference evidence="6" key="1">
    <citation type="submission" date="2016-05" db="EMBL/GenBank/DDBJ databases">
        <title>Comparative genomics of biotechnologically important yeasts.</title>
        <authorList>
            <consortium name="DOE Joint Genome Institute"/>
            <person name="Riley R."/>
            <person name="Haridas S."/>
            <person name="Wolfe K.H."/>
            <person name="Lopes M.R."/>
            <person name="Hittinger C.T."/>
            <person name="Goker M."/>
            <person name="Salamov A."/>
            <person name="Wisecaver J."/>
            <person name="Long T.M."/>
            <person name="Aerts A.L."/>
            <person name="Barry K."/>
            <person name="Choi C."/>
            <person name="Clum A."/>
            <person name="Coughlan A.Y."/>
            <person name="Deshpande S."/>
            <person name="Douglass A.P."/>
            <person name="Hanson S.J."/>
            <person name="Klenk H.-P."/>
            <person name="Labutti K."/>
            <person name="Lapidus A."/>
            <person name="Lindquist E."/>
            <person name="Lipzen A."/>
            <person name="Meier-Kolthoff J.P."/>
            <person name="Ohm R.A."/>
            <person name="Otillar R.P."/>
            <person name="Pangilinan J."/>
            <person name="Peng Y."/>
            <person name="Rokas A."/>
            <person name="Rosa C.A."/>
            <person name="Scheuner C."/>
            <person name="Sibirny A.A."/>
            <person name="Slot J.C."/>
            <person name="Stielow J.B."/>
            <person name="Sun H."/>
            <person name="Kurtzman C.P."/>
            <person name="Blackwell M."/>
            <person name="Grigoriev I.V."/>
            <person name="Jeffries T.W."/>
        </authorList>
    </citation>
    <scope>NUCLEOTIDE SEQUENCE [LARGE SCALE GENOMIC DNA]</scope>
    <source>
        <strain evidence="6">NRRL Y-2460</strain>
    </source>
</reference>
<keyword evidence="6" id="KW-1185">Reference proteome</keyword>
<dbReference type="InterPro" id="IPR000591">
    <property type="entry name" value="DEP_dom"/>
</dbReference>
<dbReference type="EMBL" id="KV454018">
    <property type="protein sequence ID" value="ODV93538.1"/>
    <property type="molecule type" value="Genomic_DNA"/>
</dbReference>
<dbReference type="InterPro" id="IPR036390">
    <property type="entry name" value="WH_DNA-bd_sf"/>
</dbReference>
<evidence type="ECO:0000259" key="4">
    <source>
        <dbReference type="PROSITE" id="PS50186"/>
    </source>
</evidence>
<dbReference type="Pfam" id="PF00615">
    <property type="entry name" value="RGS"/>
    <property type="match status" value="1"/>
</dbReference>
<organism evidence="5 6">
    <name type="scientific">Pachysolen tannophilus NRRL Y-2460</name>
    <dbReference type="NCBI Taxonomy" id="669874"/>
    <lineage>
        <taxon>Eukaryota</taxon>
        <taxon>Fungi</taxon>
        <taxon>Dikarya</taxon>
        <taxon>Ascomycota</taxon>
        <taxon>Saccharomycotina</taxon>
        <taxon>Pichiomycetes</taxon>
        <taxon>Pachysolenaceae</taxon>
        <taxon>Pachysolen</taxon>
    </lineage>
</organism>
<dbReference type="GO" id="GO:0035556">
    <property type="term" value="P:intracellular signal transduction"/>
    <property type="evidence" value="ECO:0007669"/>
    <property type="project" value="InterPro"/>
</dbReference>
<dbReference type="GO" id="GO:0000747">
    <property type="term" value="P:conjugation with cellular fusion"/>
    <property type="evidence" value="ECO:0007669"/>
    <property type="project" value="EnsemblFungi"/>
</dbReference>
<dbReference type="InterPro" id="IPR016137">
    <property type="entry name" value="RGS"/>
</dbReference>
<dbReference type="STRING" id="669874.A0A1E4TPD3"/>
<dbReference type="GO" id="GO:0009968">
    <property type="term" value="P:negative regulation of signal transduction"/>
    <property type="evidence" value="ECO:0007669"/>
    <property type="project" value="UniProtKB-KW"/>
</dbReference>
<keyword evidence="1" id="KW-0734">Signal transduction inhibitor</keyword>
<dbReference type="InterPro" id="IPR044926">
    <property type="entry name" value="RGS_subdomain_2"/>
</dbReference>
<dbReference type="Gene3D" id="1.10.10.10">
    <property type="entry name" value="Winged helix-like DNA-binding domain superfamily/Winged helix DNA-binding domain"/>
    <property type="match status" value="1"/>
</dbReference>
<protein>
    <recommendedName>
        <fullName evidence="7">Regulator of G protein signaling superfamily</fullName>
    </recommendedName>
</protein>
<proteinExistence type="predicted"/>
<sequence>MLSNGQSNAKTLHETVSRKFNKTPSGRICTKDLKDIYSMLIICMKLQERSSCRSRFKLLPSGKNYAFSFNIGDAVIQMENLSVVVNLSDTSTTITYGIKPGLANNLIHAFMDAKLLHCPSDRTRTEPKIGVTLQPTPKGVAVLQNYCHKIGLKGNELPPILKTTFNSMDLICFERHSVTDSIIHSDYFIHILFARFLGQTPNVWSVNNKPDEIPSISQRLEQKENPFDFSQNAFSGNYYDGNNFDKKKERQSLESPFAHKFFTNPESDSHVQYYISKKGVRLYKAKKFGAENTLFSYCFTGKAALQWLMDCSDCMYLDEAAEVVNLFLKVGLISPITLSPSESPIKGFQASKSAYYCLSDRGWDVSHWNTENGISLALMEMYNTTSITSSCSNDQNNLSPNPSASDLTLKDILHDPGSRFIFRMHLEKDFCVENLDVYILILEFEKQMSILRKLLKAKELHKNKEHMDCNTEKDSKIIQKRMRVKKAKDVAIIKFANECLSKVYAIYSSYLSNGAPYEINIADSLKAEIQSLLVHPNSPNDSRFPTEVQEGQEGISTNCDDVDKDYSNKPNCSESSNLGINVNALFSDDCKLSLSTATPSISSSSSVSDQSKKISINTLKVSSLAIAEDNCVPPTPMTPTAEYIGNSLLLLIRIEPLFQKVNQHMYFLMSADSFPKFITSDLFKESNISIKKELLQ</sequence>
<dbReference type="SUPFAM" id="SSF46785">
    <property type="entry name" value="Winged helix' DNA-binding domain"/>
    <property type="match status" value="1"/>
</dbReference>
<dbReference type="PROSITE" id="PS50186">
    <property type="entry name" value="DEP"/>
    <property type="match status" value="1"/>
</dbReference>
<dbReference type="InterPro" id="IPR036305">
    <property type="entry name" value="RGS_sf"/>
</dbReference>
<dbReference type="AlphaFoldDB" id="A0A1E4TPD3"/>
<dbReference type="GO" id="GO:0005096">
    <property type="term" value="F:GTPase activator activity"/>
    <property type="evidence" value="ECO:0007669"/>
    <property type="project" value="EnsemblFungi"/>
</dbReference>
<evidence type="ECO:0000259" key="3">
    <source>
        <dbReference type="PROSITE" id="PS50132"/>
    </source>
</evidence>
<dbReference type="Proteomes" id="UP000094236">
    <property type="component" value="Unassembled WGS sequence"/>
</dbReference>
<gene>
    <name evidence="5" type="ORF">PACTADRAFT_46405</name>
</gene>
<evidence type="ECO:0008006" key="7">
    <source>
        <dbReference type="Google" id="ProtNLM"/>
    </source>
</evidence>
<dbReference type="PANTHER" id="PTHR10845:SF192">
    <property type="entry name" value="DOUBLE HIT, ISOFORM B"/>
    <property type="match status" value="1"/>
</dbReference>
<feature type="domain" description="DEP" evidence="4">
    <location>
        <begin position="276"/>
        <end position="360"/>
    </location>
</feature>
<dbReference type="CDD" id="cd04450">
    <property type="entry name" value="DEP_RGS7-like"/>
    <property type="match status" value="1"/>
</dbReference>
<feature type="domain" description="RGS" evidence="3">
    <location>
        <begin position="408"/>
        <end position="685"/>
    </location>
</feature>
<dbReference type="InterPro" id="IPR036388">
    <property type="entry name" value="WH-like_DNA-bd_sf"/>
</dbReference>
<accession>A0A1E4TPD3</accession>
<dbReference type="SMART" id="SM00049">
    <property type="entry name" value="DEP"/>
    <property type="match status" value="1"/>
</dbReference>
<dbReference type="Pfam" id="PF25889">
    <property type="entry name" value="WHD_Fungal_DR"/>
    <property type="match status" value="1"/>
</dbReference>
<evidence type="ECO:0000256" key="2">
    <source>
        <dbReference type="SAM" id="MobiDB-lite"/>
    </source>
</evidence>
<dbReference type="SMART" id="SM00315">
    <property type="entry name" value="RGS"/>
    <property type="match status" value="1"/>
</dbReference>
<evidence type="ECO:0000256" key="1">
    <source>
        <dbReference type="ARBA" id="ARBA00022700"/>
    </source>
</evidence>